<gene>
    <name evidence="11" type="primary">pncA</name>
    <name evidence="11" type="ORF">AK812_SmicGene34663</name>
</gene>
<evidence type="ECO:0000256" key="8">
    <source>
        <dbReference type="ARBA" id="ARBA00043224"/>
    </source>
</evidence>
<dbReference type="PROSITE" id="PS50222">
    <property type="entry name" value="EF_HAND_2"/>
    <property type="match status" value="2"/>
</dbReference>
<protein>
    <recommendedName>
        <fullName evidence="7">nicotinamidase</fullName>
        <ecNumber evidence="7">3.5.1.19</ecNumber>
    </recommendedName>
    <alternativeName>
        <fullName evidence="8">Nicotinamide deamidase</fullName>
    </alternativeName>
</protein>
<evidence type="ECO:0000256" key="1">
    <source>
        <dbReference type="ARBA" id="ARBA00006336"/>
    </source>
</evidence>
<organism evidence="11 12">
    <name type="scientific">Symbiodinium microadriaticum</name>
    <name type="common">Dinoflagellate</name>
    <name type="synonym">Zooxanthella microadriatica</name>
    <dbReference type="NCBI Taxonomy" id="2951"/>
    <lineage>
        <taxon>Eukaryota</taxon>
        <taxon>Sar</taxon>
        <taxon>Alveolata</taxon>
        <taxon>Dinophyceae</taxon>
        <taxon>Suessiales</taxon>
        <taxon>Symbiodiniaceae</taxon>
        <taxon>Symbiodinium</taxon>
    </lineage>
</organism>
<dbReference type="SUPFAM" id="SSF47473">
    <property type="entry name" value="EF-hand"/>
    <property type="match status" value="1"/>
</dbReference>
<dbReference type="PANTHER" id="PTHR11080:SF2">
    <property type="entry name" value="LD05707P"/>
    <property type="match status" value="1"/>
</dbReference>
<evidence type="ECO:0000256" key="5">
    <source>
        <dbReference type="ARBA" id="ARBA00022837"/>
    </source>
</evidence>
<sequence>MEWLSADSWPHCAAVQQRQVFAGIQFLHLEAAEAISSFWEDPAPPKKDFPRTLQGFEQLPLARLSFVADGLTVHPPQMLSYSEEKGTGFFRDFQEQKVKEGSFPHLLDQLNQLAKGQHRARLRWVLLERPVAIIYLIRPRPEIPDNSHDVLATFPGSPKQKASKLTFSATEGNYIAGLKRMALRLTPQNADQFLDARVLGEPQPALRLSARALKVHPVLTAHKVAKLPLMEEAGISASLFGVHRWEGGASLQAARYVFHGYDMAETGLLQAQNPRATGTHLTRSPSAQMLTAMQHKQCSALQAAMAKEEDALDFLVDLLSIGQPAVTQAVAEVIVCGPLLSQLHVLAAPVWPMPSPERIDAMQDQRSPSSAGHCKQGHSHEAAEEESESACAAEEAKLIRLGVKRSRASSLHAEDPPDQLAAVLAVRSLAKFLQKMRTERLSGILVPLIQLLLWPAVPAAIAESKEPANDKTRAAVKVSAQQRLSERQIWLRDCTGADLLGKEKGISNPFHGTVQETIHPMLLEDSGLLLKQAAAPMAPKTGAGEKKSANEGLQSLNAHALILTGTLRAGSMSHEWRMHADKSPLFAEYLLLAGEAGWDELVSTEDLAIGRGDILIVEDMQNDFVEIDQLNPQGGAFAVAEGSTICPQIVRLVEHFATCGGEVVLTRSYHPKQHCSFIPQQGPFPPHCVQGTVGSFFYEPIAACIQKLYSGDAPYKDQVKIAFKGFHEDVDSLGSFEYPDEQSSWERIAHAAEPNERMLHGYPLASWTGAVLLDCSNQATDVNAPPDIMSVLRRESLKSWLRHRGTNRIFVCGLAMDLCVLDTAINAVSAGFRHIHMVMDASRATHLPSMGKFGTGFLTDPASIQQKLKAAGVTVVPTAALLPGFLPYNPVGEKEMLKYGFPKTLGPFALVRCRKLALFVDREKRTYKAKAPLEEIRQLEANGMSASGTIATPSPMTLSDEVKKMLGIPVEAVQFCWAYPVGGGKWSEQALAYFSITTPSSAFFVYGGYIYFDKRGRVVAMCAISLGNGLIFEPGRSWDHRFSGALEGRWVRVTVPYILDKGGRYFAWVNGGEVLQPPCKEVLGGDTWQAPPNGCFVYLFSESPTLADDRDVYFAVATEQQQTHKCFGRVGVSEEETVNQLRRLMGGEKVSEVSIGKVQKALQEWDANLDGRISEDEMTAVLKTLNPKITPESMRRLFSQADLNKDGAIDVEEFVKWLWPADGV</sequence>
<evidence type="ECO:0000259" key="10">
    <source>
        <dbReference type="PROSITE" id="PS50222"/>
    </source>
</evidence>
<proteinExistence type="inferred from homology"/>
<evidence type="ECO:0000313" key="11">
    <source>
        <dbReference type="EMBL" id="OLP84460.1"/>
    </source>
</evidence>
<dbReference type="InterPro" id="IPR002048">
    <property type="entry name" value="EF_hand_dom"/>
</dbReference>
<dbReference type="EMBL" id="LSRX01001041">
    <property type="protein sequence ID" value="OLP84460.1"/>
    <property type="molecule type" value="Genomic_DNA"/>
</dbReference>
<evidence type="ECO:0000256" key="6">
    <source>
        <dbReference type="ARBA" id="ARBA00037900"/>
    </source>
</evidence>
<feature type="domain" description="EF-hand" evidence="10">
    <location>
        <begin position="1153"/>
        <end position="1188"/>
    </location>
</feature>
<feature type="domain" description="EF-hand" evidence="10">
    <location>
        <begin position="1189"/>
        <end position="1224"/>
    </location>
</feature>
<keyword evidence="5" id="KW-0106">Calcium</keyword>
<dbReference type="InterPro" id="IPR011992">
    <property type="entry name" value="EF-hand-dom_pair"/>
</dbReference>
<dbReference type="InterPro" id="IPR052347">
    <property type="entry name" value="Isochorismatase_Nicotinamidase"/>
</dbReference>
<evidence type="ECO:0000313" key="12">
    <source>
        <dbReference type="Proteomes" id="UP000186817"/>
    </source>
</evidence>
<name>A0A1Q9CNG1_SYMMI</name>
<dbReference type="Proteomes" id="UP000186817">
    <property type="component" value="Unassembled WGS sequence"/>
</dbReference>
<keyword evidence="3" id="KW-0479">Metal-binding</keyword>
<evidence type="ECO:0000256" key="9">
    <source>
        <dbReference type="SAM" id="MobiDB-lite"/>
    </source>
</evidence>
<comment type="similarity">
    <text evidence="1">Belongs to the isochorismatase family.</text>
</comment>
<dbReference type="InterPro" id="IPR000868">
    <property type="entry name" value="Isochorismatase-like_dom"/>
</dbReference>
<dbReference type="EC" id="3.5.1.19" evidence="7"/>
<feature type="region of interest" description="Disordered" evidence="9">
    <location>
        <begin position="356"/>
        <end position="389"/>
    </location>
</feature>
<dbReference type="InterPro" id="IPR036380">
    <property type="entry name" value="Isochorismatase-like_sf"/>
</dbReference>
<comment type="caution">
    <text evidence="11">The sequence shown here is derived from an EMBL/GenBank/DDBJ whole genome shotgun (WGS) entry which is preliminary data.</text>
</comment>
<evidence type="ECO:0000256" key="7">
    <source>
        <dbReference type="ARBA" id="ARBA00039017"/>
    </source>
</evidence>
<dbReference type="GO" id="GO:0005509">
    <property type="term" value="F:calcium ion binding"/>
    <property type="evidence" value="ECO:0007669"/>
    <property type="project" value="InterPro"/>
</dbReference>
<dbReference type="OrthoDB" id="1739143at2759"/>
<dbReference type="GO" id="GO:0019363">
    <property type="term" value="P:pyridine nucleotide biosynthetic process"/>
    <property type="evidence" value="ECO:0007669"/>
    <property type="project" value="UniProtKB-KW"/>
</dbReference>
<dbReference type="SUPFAM" id="SSF52499">
    <property type="entry name" value="Isochorismatase-like hydrolases"/>
    <property type="match status" value="2"/>
</dbReference>
<dbReference type="PROSITE" id="PS00018">
    <property type="entry name" value="EF_HAND_1"/>
    <property type="match status" value="1"/>
</dbReference>
<evidence type="ECO:0000256" key="2">
    <source>
        <dbReference type="ARBA" id="ARBA00022642"/>
    </source>
</evidence>
<dbReference type="Gene3D" id="1.10.238.10">
    <property type="entry name" value="EF-hand"/>
    <property type="match status" value="1"/>
</dbReference>
<dbReference type="GO" id="GO:0008936">
    <property type="term" value="F:nicotinamidase activity"/>
    <property type="evidence" value="ECO:0007669"/>
    <property type="project" value="UniProtKB-EC"/>
</dbReference>
<reference evidence="11 12" key="1">
    <citation type="submission" date="2016-02" db="EMBL/GenBank/DDBJ databases">
        <title>Genome analysis of coral dinoflagellate symbionts highlights evolutionary adaptations to a symbiotic lifestyle.</title>
        <authorList>
            <person name="Aranda M."/>
            <person name="Li Y."/>
            <person name="Liew Y.J."/>
            <person name="Baumgarten S."/>
            <person name="Simakov O."/>
            <person name="Wilson M."/>
            <person name="Piel J."/>
            <person name="Ashoor H."/>
            <person name="Bougouffa S."/>
            <person name="Bajic V.B."/>
            <person name="Ryu T."/>
            <person name="Ravasi T."/>
            <person name="Bayer T."/>
            <person name="Micklem G."/>
            <person name="Kim H."/>
            <person name="Bhak J."/>
            <person name="Lajeunesse T.C."/>
            <person name="Voolstra C.R."/>
        </authorList>
    </citation>
    <scope>NUCLEOTIDE SEQUENCE [LARGE SCALE GENOMIC DNA]</scope>
    <source>
        <strain evidence="11 12">CCMP2467</strain>
    </source>
</reference>
<accession>A0A1Q9CNG1</accession>
<comment type="pathway">
    <text evidence="6">Cofactor biosynthesis; nicotinate biosynthesis; nicotinate from nicotinamide: step 1/1.</text>
</comment>
<dbReference type="InterPro" id="IPR018247">
    <property type="entry name" value="EF_Hand_1_Ca_BS"/>
</dbReference>
<evidence type="ECO:0000256" key="4">
    <source>
        <dbReference type="ARBA" id="ARBA00022801"/>
    </source>
</evidence>
<dbReference type="SMART" id="SM00054">
    <property type="entry name" value="EFh"/>
    <property type="match status" value="2"/>
</dbReference>
<keyword evidence="4" id="KW-0378">Hydrolase</keyword>
<evidence type="ECO:0000256" key="3">
    <source>
        <dbReference type="ARBA" id="ARBA00022723"/>
    </source>
</evidence>
<dbReference type="Pfam" id="PF00857">
    <property type="entry name" value="Isochorismatase"/>
    <property type="match status" value="2"/>
</dbReference>
<dbReference type="Pfam" id="PF13499">
    <property type="entry name" value="EF-hand_7"/>
    <property type="match status" value="1"/>
</dbReference>
<dbReference type="PANTHER" id="PTHR11080">
    <property type="entry name" value="PYRAZINAMIDASE/NICOTINAMIDASE"/>
    <property type="match status" value="1"/>
</dbReference>
<dbReference type="AlphaFoldDB" id="A0A1Q9CNG1"/>
<dbReference type="CDD" id="cd00051">
    <property type="entry name" value="EFh"/>
    <property type="match status" value="1"/>
</dbReference>
<dbReference type="Gene3D" id="3.40.50.850">
    <property type="entry name" value="Isochorismatase-like"/>
    <property type="match status" value="1"/>
</dbReference>
<keyword evidence="2" id="KW-0662">Pyridine nucleotide biosynthesis</keyword>
<keyword evidence="12" id="KW-1185">Reference proteome</keyword>